<sequence>GAAALMDEPPRHSTDIDCIGILTLFAEERRFPSARKIKTLALNFKKIGAFKERADKWQRRGVPRLIPGETDLRHRCGVRRAF</sequence>
<name>A0A4Y2BRE1_ARAVE</name>
<comment type="caution">
    <text evidence="1">The sequence shown here is derived from an EMBL/GenBank/DDBJ whole genome shotgun (WGS) entry which is preliminary data.</text>
</comment>
<evidence type="ECO:0000313" key="2">
    <source>
        <dbReference type="Proteomes" id="UP000499080"/>
    </source>
</evidence>
<protein>
    <submittedName>
        <fullName evidence="1">Uncharacterized protein</fullName>
    </submittedName>
</protein>
<proteinExistence type="predicted"/>
<dbReference type="AlphaFoldDB" id="A0A4Y2BRE1"/>
<reference evidence="1 2" key="1">
    <citation type="journal article" date="2019" name="Sci. Rep.">
        <title>Orb-weaving spider Araneus ventricosus genome elucidates the spidroin gene catalogue.</title>
        <authorList>
            <person name="Kono N."/>
            <person name="Nakamura H."/>
            <person name="Ohtoshi R."/>
            <person name="Moran D.A.P."/>
            <person name="Shinohara A."/>
            <person name="Yoshida Y."/>
            <person name="Fujiwara M."/>
            <person name="Mori M."/>
            <person name="Tomita M."/>
            <person name="Arakawa K."/>
        </authorList>
    </citation>
    <scope>NUCLEOTIDE SEQUENCE [LARGE SCALE GENOMIC DNA]</scope>
</reference>
<dbReference type="EMBL" id="BGPR01160411">
    <property type="protein sequence ID" value="GBL93764.1"/>
    <property type="molecule type" value="Genomic_DNA"/>
</dbReference>
<evidence type="ECO:0000313" key="1">
    <source>
        <dbReference type="EMBL" id="GBL93764.1"/>
    </source>
</evidence>
<dbReference type="Proteomes" id="UP000499080">
    <property type="component" value="Unassembled WGS sequence"/>
</dbReference>
<feature type="non-terminal residue" evidence="1">
    <location>
        <position position="1"/>
    </location>
</feature>
<keyword evidence="2" id="KW-1185">Reference proteome</keyword>
<accession>A0A4Y2BRE1</accession>
<organism evidence="1 2">
    <name type="scientific">Araneus ventricosus</name>
    <name type="common">Orbweaver spider</name>
    <name type="synonym">Epeira ventricosa</name>
    <dbReference type="NCBI Taxonomy" id="182803"/>
    <lineage>
        <taxon>Eukaryota</taxon>
        <taxon>Metazoa</taxon>
        <taxon>Ecdysozoa</taxon>
        <taxon>Arthropoda</taxon>
        <taxon>Chelicerata</taxon>
        <taxon>Arachnida</taxon>
        <taxon>Araneae</taxon>
        <taxon>Araneomorphae</taxon>
        <taxon>Entelegynae</taxon>
        <taxon>Araneoidea</taxon>
        <taxon>Araneidae</taxon>
        <taxon>Araneus</taxon>
    </lineage>
</organism>
<gene>
    <name evidence="1" type="ORF">AVEN_85768_1</name>
</gene>